<keyword evidence="3" id="KW-1185">Reference proteome</keyword>
<dbReference type="Proteomes" id="UP000320042">
    <property type="component" value="Unassembled WGS sequence"/>
</dbReference>
<evidence type="ECO:0000256" key="1">
    <source>
        <dbReference type="SAM" id="Phobius"/>
    </source>
</evidence>
<feature type="transmembrane region" description="Helical" evidence="1">
    <location>
        <begin position="6"/>
        <end position="29"/>
    </location>
</feature>
<name>A0A563U335_9SPHI</name>
<keyword evidence="1" id="KW-0812">Transmembrane</keyword>
<keyword evidence="1" id="KW-0472">Membrane</keyword>
<protein>
    <submittedName>
        <fullName evidence="2">Uncharacterized protein</fullName>
    </submittedName>
</protein>
<gene>
    <name evidence="2" type="ORF">FPZ43_15715</name>
</gene>
<keyword evidence="1" id="KW-1133">Transmembrane helix</keyword>
<comment type="caution">
    <text evidence="2">The sequence shown here is derived from an EMBL/GenBank/DDBJ whole genome shotgun (WGS) entry which is preliminary data.</text>
</comment>
<sequence length="168" mass="18987">MTGKKLLLYVCIILIIGAAIIGFLNIGYFKAYYKDLQTNDFTPGSRLYAFEAFNYSKNFDLPIYRIAESQTSSEKKIVLSGKCFLSDSLIKHKSAYIGNYLNRKLISIKYKASNGTDTTSVVRLYAIMPNPKAVNTTRLKAGNLPQSYKFIDSNLYITDYSINPKQSK</sequence>
<evidence type="ECO:0000313" key="3">
    <source>
        <dbReference type="Proteomes" id="UP000320042"/>
    </source>
</evidence>
<dbReference type="EMBL" id="VOEJ01000008">
    <property type="protein sequence ID" value="TWR25732.1"/>
    <property type="molecule type" value="Genomic_DNA"/>
</dbReference>
<dbReference type="AlphaFoldDB" id="A0A563U335"/>
<evidence type="ECO:0000313" key="2">
    <source>
        <dbReference type="EMBL" id="TWR25732.1"/>
    </source>
</evidence>
<dbReference type="RefSeq" id="WP_146382889.1">
    <property type="nucleotide sequence ID" value="NZ_VOEJ01000008.1"/>
</dbReference>
<reference evidence="2 3" key="1">
    <citation type="submission" date="2019-07" db="EMBL/GenBank/DDBJ databases">
        <authorList>
            <person name="Kim J."/>
        </authorList>
    </citation>
    <scope>NUCLEOTIDE SEQUENCE [LARGE SCALE GENOMIC DNA]</scope>
    <source>
        <strain evidence="3">dk17</strain>
    </source>
</reference>
<organism evidence="2 3">
    <name type="scientific">Mucilaginibacter pallidiroseus</name>
    <dbReference type="NCBI Taxonomy" id="2599295"/>
    <lineage>
        <taxon>Bacteria</taxon>
        <taxon>Pseudomonadati</taxon>
        <taxon>Bacteroidota</taxon>
        <taxon>Sphingobacteriia</taxon>
        <taxon>Sphingobacteriales</taxon>
        <taxon>Sphingobacteriaceae</taxon>
        <taxon>Mucilaginibacter</taxon>
    </lineage>
</organism>
<proteinExistence type="predicted"/>
<accession>A0A563U335</accession>